<comment type="subcellular location">
    <subcellularLocation>
        <location evidence="1">Peroxisome membrane</location>
        <topology evidence="1">Multi-pass membrane protein</topology>
    </subcellularLocation>
</comment>
<proteinExistence type="inferred from homology"/>
<feature type="repeat" description="Solcar" evidence="9">
    <location>
        <begin position="205"/>
        <end position="297"/>
    </location>
</feature>
<dbReference type="GO" id="GO:0080122">
    <property type="term" value="F:AMP transmembrane transporter activity"/>
    <property type="evidence" value="ECO:0007669"/>
    <property type="project" value="TreeGrafter"/>
</dbReference>
<accession>A0AAW2Z2U4</accession>
<evidence type="ECO:0000313" key="13">
    <source>
        <dbReference type="Proteomes" id="UP001431209"/>
    </source>
</evidence>
<dbReference type="Pfam" id="PF00153">
    <property type="entry name" value="Mito_carr"/>
    <property type="match status" value="3"/>
</dbReference>
<dbReference type="GO" id="GO:0044610">
    <property type="term" value="F:FMN transmembrane transporter activity"/>
    <property type="evidence" value="ECO:0007669"/>
    <property type="project" value="TreeGrafter"/>
</dbReference>
<dbReference type="GO" id="GO:0005347">
    <property type="term" value="F:ATP transmembrane transporter activity"/>
    <property type="evidence" value="ECO:0007669"/>
    <property type="project" value="TreeGrafter"/>
</dbReference>
<evidence type="ECO:0000256" key="1">
    <source>
        <dbReference type="ARBA" id="ARBA00004585"/>
    </source>
</evidence>
<evidence type="ECO:0000256" key="5">
    <source>
        <dbReference type="ARBA" id="ARBA00022737"/>
    </source>
</evidence>
<sequence>MDTIFSKDALVHAVAGTCGGSLTMTTFYPLEIIRTYIQIDPKYKGMSTAEAIRTMLQNEGVSVLYKGLKNTLITLGCSNFVYFYTNEGLKVLAQKITESDRRKVTLNDTALNLLIATAAGVLNVLTTCPLWVVNTRLKIQKKGTDEIQMDGMIDGILKIINKEGWKSMWSGCVPSLILVSNPTIQYVLYDMLKRILISYRKKRNLSALEYFLLGALCKVTSTMMTYPLQLAQSRLRNSGHNVQEGKREQFNNTITCLTYIYRTDGFLGWYQGLNVKLVQTVLMSAFHFVFYEKIMHVIYAILRPKSK</sequence>
<evidence type="ECO:0000256" key="8">
    <source>
        <dbReference type="ARBA" id="ARBA00023140"/>
    </source>
</evidence>
<dbReference type="InterPro" id="IPR018108">
    <property type="entry name" value="MCP_transmembrane"/>
</dbReference>
<organism evidence="12 13">
    <name type="scientific">Acrasis kona</name>
    <dbReference type="NCBI Taxonomy" id="1008807"/>
    <lineage>
        <taxon>Eukaryota</taxon>
        <taxon>Discoba</taxon>
        <taxon>Heterolobosea</taxon>
        <taxon>Tetramitia</taxon>
        <taxon>Eutetramitia</taxon>
        <taxon>Acrasidae</taxon>
        <taxon>Acrasis</taxon>
    </lineage>
</organism>
<keyword evidence="13" id="KW-1185">Reference proteome</keyword>
<evidence type="ECO:0000313" key="12">
    <source>
        <dbReference type="EMBL" id="KAL0483634.1"/>
    </source>
</evidence>
<dbReference type="PANTHER" id="PTHR45939:SF5">
    <property type="entry name" value="PEROXISOMAL MEMBRANE PROTEIN PMP34"/>
    <property type="match status" value="1"/>
</dbReference>
<dbReference type="GO" id="GO:0005778">
    <property type="term" value="C:peroxisomal membrane"/>
    <property type="evidence" value="ECO:0007669"/>
    <property type="project" value="UniProtKB-SubCell"/>
</dbReference>
<dbReference type="AlphaFoldDB" id="A0AAW2Z2U4"/>
<dbReference type="Proteomes" id="UP001431209">
    <property type="component" value="Unassembled WGS sequence"/>
</dbReference>
<dbReference type="GO" id="GO:0015230">
    <property type="term" value="F:FAD transmembrane transporter activity"/>
    <property type="evidence" value="ECO:0007669"/>
    <property type="project" value="TreeGrafter"/>
</dbReference>
<evidence type="ECO:0000256" key="10">
    <source>
        <dbReference type="RuleBase" id="RU000488"/>
    </source>
</evidence>
<feature type="transmembrane region" description="Helical" evidence="11">
    <location>
        <begin position="210"/>
        <end position="228"/>
    </location>
</feature>
<dbReference type="EMBL" id="JAOPGA020000972">
    <property type="protein sequence ID" value="KAL0483634.1"/>
    <property type="molecule type" value="Genomic_DNA"/>
</dbReference>
<comment type="similarity">
    <text evidence="2 10">Belongs to the mitochondrial carrier (TC 2.A.29) family.</text>
</comment>
<evidence type="ECO:0000256" key="3">
    <source>
        <dbReference type="ARBA" id="ARBA00022448"/>
    </source>
</evidence>
<comment type="caution">
    <text evidence="12">The sequence shown here is derived from an EMBL/GenBank/DDBJ whole genome shotgun (WGS) entry which is preliminary data.</text>
</comment>
<evidence type="ECO:0000256" key="7">
    <source>
        <dbReference type="ARBA" id="ARBA00023136"/>
    </source>
</evidence>
<feature type="transmembrane region" description="Helical" evidence="11">
    <location>
        <begin position="111"/>
        <end position="132"/>
    </location>
</feature>
<feature type="transmembrane region" description="Helical" evidence="11">
    <location>
        <begin position="168"/>
        <end position="189"/>
    </location>
</feature>
<keyword evidence="6 11" id="KW-1133">Transmembrane helix</keyword>
<evidence type="ECO:0000256" key="11">
    <source>
        <dbReference type="SAM" id="Phobius"/>
    </source>
</evidence>
<gene>
    <name evidence="12" type="ORF">AKO1_011502</name>
</gene>
<dbReference type="GO" id="GO:0015217">
    <property type="term" value="F:ADP transmembrane transporter activity"/>
    <property type="evidence" value="ECO:0007669"/>
    <property type="project" value="TreeGrafter"/>
</dbReference>
<evidence type="ECO:0000256" key="9">
    <source>
        <dbReference type="PROSITE-ProRule" id="PRU00282"/>
    </source>
</evidence>
<dbReference type="InterPro" id="IPR052217">
    <property type="entry name" value="Mito/Peroxisomal_Carrier"/>
</dbReference>
<dbReference type="PANTHER" id="PTHR45939">
    <property type="entry name" value="PEROXISOMAL MEMBRANE PROTEIN PMP34-RELATED"/>
    <property type="match status" value="1"/>
</dbReference>
<evidence type="ECO:0000256" key="2">
    <source>
        <dbReference type="ARBA" id="ARBA00006375"/>
    </source>
</evidence>
<feature type="repeat" description="Solcar" evidence="9">
    <location>
        <begin position="107"/>
        <end position="195"/>
    </location>
</feature>
<dbReference type="InterPro" id="IPR023395">
    <property type="entry name" value="MCP_dom_sf"/>
</dbReference>
<reference evidence="12 13" key="1">
    <citation type="submission" date="2024-03" db="EMBL/GenBank/DDBJ databases">
        <title>The Acrasis kona genome and developmental transcriptomes reveal deep origins of eukaryotic multicellular pathways.</title>
        <authorList>
            <person name="Sheikh S."/>
            <person name="Fu C.-J."/>
            <person name="Brown M.W."/>
            <person name="Baldauf S.L."/>
        </authorList>
    </citation>
    <scope>NUCLEOTIDE SEQUENCE [LARGE SCALE GENOMIC DNA]</scope>
    <source>
        <strain evidence="12 13">ATCC MYA-3509</strain>
    </source>
</reference>
<feature type="repeat" description="Solcar" evidence="9">
    <location>
        <begin position="7"/>
        <end position="92"/>
    </location>
</feature>
<protein>
    <submittedName>
        <fullName evidence="12">Peroxisomal adenine nucleotide transporter</fullName>
    </submittedName>
</protein>
<keyword evidence="7 9" id="KW-0472">Membrane</keyword>
<keyword evidence="5" id="KW-0677">Repeat</keyword>
<keyword evidence="8" id="KW-0576">Peroxisome</keyword>
<dbReference type="GO" id="GO:0015228">
    <property type="term" value="F:coenzyme A transmembrane transporter activity"/>
    <property type="evidence" value="ECO:0007669"/>
    <property type="project" value="TreeGrafter"/>
</dbReference>
<dbReference type="PROSITE" id="PS50920">
    <property type="entry name" value="SOLCAR"/>
    <property type="match status" value="3"/>
</dbReference>
<name>A0AAW2Z2U4_9EUKA</name>
<keyword evidence="3 10" id="KW-0813">Transport</keyword>
<feature type="transmembrane region" description="Helical" evidence="11">
    <location>
        <begin position="277"/>
        <end position="302"/>
    </location>
</feature>
<dbReference type="SUPFAM" id="SSF103506">
    <property type="entry name" value="Mitochondrial carrier"/>
    <property type="match status" value="1"/>
</dbReference>
<evidence type="ECO:0000256" key="4">
    <source>
        <dbReference type="ARBA" id="ARBA00022692"/>
    </source>
</evidence>
<dbReference type="Gene3D" id="1.50.40.10">
    <property type="entry name" value="Mitochondrial carrier domain"/>
    <property type="match status" value="1"/>
</dbReference>
<keyword evidence="4 9" id="KW-0812">Transmembrane</keyword>
<evidence type="ECO:0000256" key="6">
    <source>
        <dbReference type="ARBA" id="ARBA00022989"/>
    </source>
</evidence>
<dbReference type="GO" id="GO:0051724">
    <property type="term" value="F:NAD transmembrane transporter activity"/>
    <property type="evidence" value="ECO:0007669"/>
    <property type="project" value="TreeGrafter"/>
</dbReference>